<dbReference type="GO" id="GO:0097023">
    <property type="term" value="F:fructose 6-phosphate aldolase activity"/>
    <property type="evidence" value="ECO:0007669"/>
    <property type="project" value="RHEA"/>
</dbReference>
<dbReference type="Gene3D" id="1.20.930.60">
    <property type="match status" value="1"/>
</dbReference>
<accession>A0A2A9PLN2</accession>
<evidence type="ECO:0000313" key="9">
    <source>
        <dbReference type="EMBL" id="PFH61726.1"/>
    </source>
</evidence>
<keyword evidence="3 7" id="KW-0479">Metal-binding</keyword>
<evidence type="ECO:0000256" key="1">
    <source>
        <dbReference type="ARBA" id="ARBA00001326"/>
    </source>
</evidence>
<dbReference type="InterPro" id="IPR036075">
    <property type="entry name" value="ARMT-1-like_metal-bd_sf"/>
</dbReference>
<gene>
    <name evidence="9" type="ORF">XA68_16447</name>
</gene>
<keyword evidence="10" id="KW-1185">Reference proteome</keyword>
<dbReference type="PANTHER" id="PTHR12260:SF6">
    <property type="entry name" value="DAMAGE-CONTROL PHOSPHATASE ARMT1"/>
    <property type="match status" value="1"/>
</dbReference>
<keyword evidence="5 7" id="KW-0464">Manganese</keyword>
<comment type="catalytic activity">
    <reaction evidence="6 7">
        <text>beta-D-fructose 6-phosphate = dihydroxyacetone + D-glyceraldehyde 3-phosphate</text>
        <dbReference type="Rhea" id="RHEA:28002"/>
        <dbReference type="ChEBI" id="CHEBI:16016"/>
        <dbReference type="ChEBI" id="CHEBI:57634"/>
        <dbReference type="ChEBI" id="CHEBI:59776"/>
    </reaction>
</comment>
<organism evidence="9 10">
    <name type="scientific">Ophiocordyceps unilateralis</name>
    <name type="common">Zombie-ant fungus</name>
    <name type="synonym">Torrubia unilateralis</name>
    <dbReference type="NCBI Taxonomy" id="268505"/>
    <lineage>
        <taxon>Eukaryota</taxon>
        <taxon>Fungi</taxon>
        <taxon>Dikarya</taxon>
        <taxon>Ascomycota</taxon>
        <taxon>Pezizomycotina</taxon>
        <taxon>Sordariomycetes</taxon>
        <taxon>Hypocreomycetidae</taxon>
        <taxon>Hypocreales</taxon>
        <taxon>Ophiocordycipitaceae</taxon>
        <taxon>Ophiocordyceps</taxon>
    </lineage>
</organism>
<dbReference type="InterPro" id="IPR002791">
    <property type="entry name" value="ARMT1-like_metal-bd"/>
</dbReference>
<comment type="cofactor">
    <cofactor evidence="7">
        <name>Mn(2+)</name>
        <dbReference type="ChEBI" id="CHEBI:29035"/>
    </cofactor>
    <cofactor evidence="7">
        <name>Ni(2+)</name>
        <dbReference type="ChEBI" id="CHEBI:49786"/>
    </cofactor>
</comment>
<dbReference type="STRING" id="268505.A0A2A9PLN2"/>
<evidence type="ECO:0000256" key="6">
    <source>
        <dbReference type="ARBA" id="ARBA00048809"/>
    </source>
</evidence>
<dbReference type="Pfam" id="PF01937">
    <property type="entry name" value="ARMT1-like_dom"/>
    <property type="match status" value="1"/>
</dbReference>
<evidence type="ECO:0000259" key="8">
    <source>
        <dbReference type="Pfam" id="PF01937"/>
    </source>
</evidence>
<reference evidence="9 10" key="2">
    <citation type="journal article" date="2017" name="Sci. Rep.">
        <title>Ant-infecting Ophiocordyceps genomes reveal a high diversity of potential behavioral manipulation genes and a possible major role for enterotoxins.</title>
        <authorList>
            <person name="de Bekker C."/>
            <person name="Ohm R.A."/>
            <person name="Evans H.C."/>
            <person name="Brachmann A."/>
            <person name="Hughes D.P."/>
        </authorList>
    </citation>
    <scope>NUCLEOTIDE SEQUENCE [LARGE SCALE GENOMIC DNA]</scope>
    <source>
        <strain evidence="9 10">SC16a</strain>
    </source>
</reference>
<dbReference type="OrthoDB" id="541375at2759"/>
<evidence type="ECO:0000256" key="3">
    <source>
        <dbReference type="ARBA" id="ARBA00022723"/>
    </source>
</evidence>
<evidence type="ECO:0000256" key="7">
    <source>
        <dbReference type="RuleBase" id="RU367030"/>
    </source>
</evidence>
<evidence type="ECO:0000313" key="10">
    <source>
        <dbReference type="Proteomes" id="UP000037136"/>
    </source>
</evidence>
<comment type="catalytic activity">
    <reaction evidence="1 7">
        <text>beta-D-fructose 1-phosphate + H2O = D-fructose + phosphate</text>
        <dbReference type="Rhea" id="RHEA:35603"/>
        <dbReference type="ChEBI" id="CHEBI:15377"/>
        <dbReference type="ChEBI" id="CHEBI:37721"/>
        <dbReference type="ChEBI" id="CHEBI:43474"/>
        <dbReference type="ChEBI" id="CHEBI:138881"/>
    </reaction>
</comment>
<dbReference type="EMBL" id="LAZP02000057">
    <property type="protein sequence ID" value="PFH61726.1"/>
    <property type="molecule type" value="Genomic_DNA"/>
</dbReference>
<sequence length="474" mass="53510">MDLDTKTPKCVTSDVTSFASESVRQRWPTILTGAIDDVYRTTLSTEDAEKQAEGKKLVEQLGCLKYEVQHDRKLSPLEDDGFPDETAAYNKELEGLGNPSWLDVPWLFAECYMYRRINSLFQRTKRWKNYDIFARQKIDTFRTSRVAVLELAARYREMVEQLRVKKPATDDDEAEELMFCEFFEICLWGNATDLSLLTNLTYEDIKKLQGAEARKAAEANILINHLPAAYRLLTKARAEGKKERRVDFVLDNAGFELYVDLILAGFLLLSGLATEVVLRPKSMPWFVSDVVPGDFTALLNAISDPRVFFEAQTEDEKLQEKAAAPLSDEQVSDMIFVFQDWAGRHAEGQLIIRPDRYWTAGGSFWRLPHEAAELHDDLKGAELVIFKGDLNYRKLTGDARWKPTTSFQEAIGPMGKGSGVNVLSLRTCKADVVVGLPSGKDEELRKTEGGGGDSGARRWAWHGKWAVVCLSEGL</sequence>
<dbReference type="GO" id="GO:0006974">
    <property type="term" value="P:DNA damage response"/>
    <property type="evidence" value="ECO:0007669"/>
    <property type="project" value="TreeGrafter"/>
</dbReference>
<comment type="function">
    <text evidence="7">Metal-dependent phosphatase that shows phosphatase activity against several substrates, including fructose-1-phosphate and fructose-6-phosphate. Its preference for fructose-1-phosphate, a strong glycating agent that causes DNA damage rather than a canonical yeast metabolite, suggests a damage-control function in hexose phosphate metabolism.</text>
</comment>
<dbReference type="Gene3D" id="3.40.50.10880">
    <property type="entry name" value="Uncharacterised protein PF01937, DUF89, domain 3"/>
    <property type="match status" value="1"/>
</dbReference>
<comment type="similarity">
    <text evidence="2 7">Belongs to the damage-control phosphatase family. Sugar phosphate phosphatase III subfamily.</text>
</comment>
<evidence type="ECO:0000256" key="5">
    <source>
        <dbReference type="ARBA" id="ARBA00023211"/>
    </source>
</evidence>
<dbReference type="Proteomes" id="UP000037136">
    <property type="component" value="Unassembled WGS sequence"/>
</dbReference>
<keyword evidence="4 7" id="KW-0378">Hydrolase</keyword>
<dbReference type="PANTHER" id="PTHR12260">
    <property type="entry name" value="DAMAGE-CONTROL PHOSPHATASE ARMT1"/>
    <property type="match status" value="1"/>
</dbReference>
<dbReference type="SUPFAM" id="SSF111321">
    <property type="entry name" value="AF1104-like"/>
    <property type="match status" value="1"/>
</dbReference>
<feature type="domain" description="Damage-control phosphatase ARMT1-like metal-binding" evidence="8">
    <location>
        <begin position="23"/>
        <end position="443"/>
    </location>
</feature>
<comment type="caution">
    <text evidence="9">The sequence shown here is derived from an EMBL/GenBank/DDBJ whole genome shotgun (WGS) entry which is preliminary data.</text>
</comment>
<dbReference type="AlphaFoldDB" id="A0A2A9PLN2"/>
<dbReference type="InterPro" id="IPR039763">
    <property type="entry name" value="ARMT1"/>
</dbReference>
<protein>
    <recommendedName>
        <fullName evidence="7">Sugar phosphate phosphatase</fullName>
        <ecNumber evidence="7">3.1.3.-</ecNumber>
    </recommendedName>
</protein>
<comment type="domain">
    <text evidence="7">Subfamily III proteins have a conserved RTxK motif about 40-50 residues from the C-terminus; the threonine may be replaced by serine or cysteine.</text>
</comment>
<dbReference type="GO" id="GO:0103026">
    <property type="term" value="F:fructose-1-phosphatase activity"/>
    <property type="evidence" value="ECO:0007669"/>
    <property type="project" value="RHEA"/>
</dbReference>
<reference evidence="9 10" key="1">
    <citation type="journal article" date="2015" name="BMC Genomics">
        <title>Gene expression during zombie ant biting behavior reflects the complexity underlying fungal parasitic behavioral manipulation.</title>
        <authorList>
            <person name="de Bekker C."/>
            <person name="Ohm R.A."/>
            <person name="Loreto R.G."/>
            <person name="Sebastian A."/>
            <person name="Albert I."/>
            <person name="Merrow M."/>
            <person name="Brachmann A."/>
            <person name="Hughes D.P."/>
        </authorList>
    </citation>
    <scope>NUCLEOTIDE SEQUENCE [LARGE SCALE GENOMIC DNA]</scope>
    <source>
        <strain evidence="9 10">SC16a</strain>
    </source>
</reference>
<dbReference type="EC" id="3.1.3.-" evidence="7"/>
<evidence type="ECO:0000256" key="2">
    <source>
        <dbReference type="ARBA" id="ARBA00009519"/>
    </source>
</evidence>
<dbReference type="FunFam" id="1.20.930.60:FF:000002">
    <property type="entry name" value="Protein-glutamate O-methyltransferase C1393.13"/>
    <property type="match status" value="1"/>
</dbReference>
<dbReference type="GO" id="GO:0046872">
    <property type="term" value="F:metal ion binding"/>
    <property type="evidence" value="ECO:0007669"/>
    <property type="project" value="UniProtKB-UniRule"/>
</dbReference>
<proteinExistence type="inferred from homology"/>
<evidence type="ECO:0000256" key="4">
    <source>
        <dbReference type="ARBA" id="ARBA00022801"/>
    </source>
</evidence>
<name>A0A2A9PLN2_OPHUN</name>
<dbReference type="GO" id="GO:0005634">
    <property type="term" value="C:nucleus"/>
    <property type="evidence" value="ECO:0007669"/>
    <property type="project" value="TreeGrafter"/>
</dbReference>